<evidence type="ECO:0000256" key="4">
    <source>
        <dbReference type="ARBA" id="ARBA00023163"/>
    </source>
</evidence>
<dbReference type="Pfam" id="PF08281">
    <property type="entry name" value="Sigma70_r4_2"/>
    <property type="match status" value="1"/>
</dbReference>
<keyword evidence="2" id="KW-0805">Transcription regulation</keyword>
<evidence type="ECO:0000313" key="7">
    <source>
        <dbReference type="EMBL" id="MCF2564765.1"/>
    </source>
</evidence>
<evidence type="ECO:0000256" key="1">
    <source>
        <dbReference type="ARBA" id="ARBA00010641"/>
    </source>
</evidence>
<dbReference type="Proteomes" id="UP001200470">
    <property type="component" value="Unassembled WGS sequence"/>
</dbReference>
<dbReference type="PANTHER" id="PTHR43133:SF51">
    <property type="entry name" value="RNA POLYMERASE SIGMA FACTOR"/>
    <property type="match status" value="1"/>
</dbReference>
<dbReference type="Pfam" id="PF04542">
    <property type="entry name" value="Sigma70_r2"/>
    <property type="match status" value="1"/>
</dbReference>
<dbReference type="InterPro" id="IPR013249">
    <property type="entry name" value="RNA_pol_sigma70_r4_t2"/>
</dbReference>
<dbReference type="RefSeq" id="WP_301638640.1">
    <property type="nucleotide sequence ID" value="NZ_JADYTN010000037.1"/>
</dbReference>
<evidence type="ECO:0000259" key="6">
    <source>
        <dbReference type="Pfam" id="PF08281"/>
    </source>
</evidence>
<dbReference type="Gene3D" id="1.10.10.10">
    <property type="entry name" value="Winged helix-like DNA-binding domain superfamily/Winged helix DNA-binding domain"/>
    <property type="match status" value="1"/>
</dbReference>
<evidence type="ECO:0000256" key="2">
    <source>
        <dbReference type="ARBA" id="ARBA00023015"/>
    </source>
</evidence>
<dbReference type="NCBIfam" id="TIGR02937">
    <property type="entry name" value="sigma70-ECF"/>
    <property type="match status" value="1"/>
</dbReference>
<dbReference type="PANTHER" id="PTHR43133">
    <property type="entry name" value="RNA POLYMERASE ECF-TYPE SIGMA FACTO"/>
    <property type="match status" value="1"/>
</dbReference>
<dbReference type="InterPro" id="IPR036388">
    <property type="entry name" value="WH-like_DNA-bd_sf"/>
</dbReference>
<dbReference type="InterPro" id="IPR013324">
    <property type="entry name" value="RNA_pol_sigma_r3/r4-like"/>
</dbReference>
<dbReference type="InterPro" id="IPR007627">
    <property type="entry name" value="RNA_pol_sigma70_r2"/>
</dbReference>
<evidence type="ECO:0000259" key="5">
    <source>
        <dbReference type="Pfam" id="PF04542"/>
    </source>
</evidence>
<reference evidence="7 8" key="1">
    <citation type="submission" date="2020-12" db="EMBL/GenBank/DDBJ databases">
        <title>Whole genome sequences of gut porcine anaerobes.</title>
        <authorList>
            <person name="Kubasova T."/>
            <person name="Jahodarova E."/>
            <person name="Rychlik I."/>
        </authorList>
    </citation>
    <scope>NUCLEOTIDE SEQUENCE [LARGE SCALE GENOMIC DNA]</scope>
    <source>
        <strain evidence="7 8">An925</strain>
    </source>
</reference>
<dbReference type="InterPro" id="IPR014284">
    <property type="entry name" value="RNA_pol_sigma-70_dom"/>
</dbReference>
<name>A0ABS9CI24_9BACT</name>
<dbReference type="Gene3D" id="1.10.1740.10">
    <property type="match status" value="1"/>
</dbReference>
<keyword evidence="3" id="KW-0731">Sigma factor</keyword>
<keyword evidence="4" id="KW-0804">Transcription</keyword>
<evidence type="ECO:0000256" key="3">
    <source>
        <dbReference type="ARBA" id="ARBA00023082"/>
    </source>
</evidence>
<comment type="similarity">
    <text evidence="1">Belongs to the sigma-70 factor family. ECF subfamily.</text>
</comment>
<dbReference type="InterPro" id="IPR039425">
    <property type="entry name" value="RNA_pol_sigma-70-like"/>
</dbReference>
<accession>A0ABS9CI24</accession>
<evidence type="ECO:0000313" key="8">
    <source>
        <dbReference type="Proteomes" id="UP001200470"/>
    </source>
</evidence>
<proteinExistence type="inferred from homology"/>
<protein>
    <submittedName>
        <fullName evidence="7">RNA polymerase sigma factor</fullName>
    </submittedName>
</protein>
<feature type="domain" description="RNA polymerase sigma factor 70 region 4 type 2" evidence="6">
    <location>
        <begin position="126"/>
        <end position="177"/>
    </location>
</feature>
<feature type="domain" description="RNA polymerase sigma-70 region 2" evidence="5">
    <location>
        <begin position="29"/>
        <end position="94"/>
    </location>
</feature>
<comment type="caution">
    <text evidence="7">The sequence shown here is derived from an EMBL/GenBank/DDBJ whole genome shotgun (WGS) entry which is preliminary data.</text>
</comment>
<dbReference type="SUPFAM" id="SSF88946">
    <property type="entry name" value="Sigma2 domain of RNA polymerase sigma factors"/>
    <property type="match status" value="1"/>
</dbReference>
<dbReference type="InterPro" id="IPR013325">
    <property type="entry name" value="RNA_pol_sigma_r2"/>
</dbReference>
<dbReference type="SUPFAM" id="SSF88659">
    <property type="entry name" value="Sigma3 and sigma4 domains of RNA polymerase sigma factors"/>
    <property type="match status" value="1"/>
</dbReference>
<keyword evidence="8" id="KW-1185">Reference proteome</keyword>
<dbReference type="EMBL" id="JADYTN010000037">
    <property type="protein sequence ID" value="MCF2564765.1"/>
    <property type="molecule type" value="Genomic_DNA"/>
</dbReference>
<gene>
    <name evidence="7" type="ORF">I6E12_11730</name>
</gene>
<sequence length="185" mass="21789">MSQEKFNEKKLVELLKRPETRRKAFEIVVRQYSETLYWKVRRMVLTHDDADDVMQNVMLKAWTNIDSFQQQSLLSTWLYRIAINESLNFIRSQRNKAVNIDADKQAELADRLMADPYFDGDETAAQLQQAIASLPDVQRTVFNLRYYDNMKYSEMSQLLDTTEGALKASYHIAVKKITEFFNQKD</sequence>
<organism evidence="7 8">
    <name type="scientific">Xylanibacter brevis</name>
    <dbReference type="NCBI Taxonomy" id="83231"/>
    <lineage>
        <taxon>Bacteria</taxon>
        <taxon>Pseudomonadati</taxon>
        <taxon>Bacteroidota</taxon>
        <taxon>Bacteroidia</taxon>
        <taxon>Bacteroidales</taxon>
        <taxon>Prevotellaceae</taxon>
        <taxon>Xylanibacter</taxon>
    </lineage>
</organism>